<reference evidence="9" key="1">
    <citation type="submission" date="2020-01" db="EMBL/GenBank/DDBJ databases">
        <authorList>
            <person name="Meier V. D."/>
            <person name="Meier V D."/>
        </authorList>
    </citation>
    <scope>NUCLEOTIDE SEQUENCE</scope>
    <source>
        <strain evidence="9">HLG_WM_MAG_05</strain>
    </source>
</reference>
<dbReference type="PRINTS" id="PR00344">
    <property type="entry name" value="BCTRLSENSOR"/>
</dbReference>
<keyword evidence="7" id="KW-0472">Membrane</keyword>
<protein>
    <recommendedName>
        <fullName evidence="2">histidine kinase</fullName>
        <ecNumber evidence="2">2.7.13.3</ecNumber>
    </recommendedName>
</protein>
<evidence type="ECO:0000256" key="4">
    <source>
        <dbReference type="ARBA" id="ARBA00022679"/>
    </source>
</evidence>
<proteinExistence type="predicted"/>
<dbReference type="SMART" id="SM00387">
    <property type="entry name" value="HATPase_c"/>
    <property type="match status" value="1"/>
</dbReference>
<keyword evidence="6" id="KW-0902">Two-component regulatory system</keyword>
<dbReference type="CDD" id="cd00082">
    <property type="entry name" value="HisKA"/>
    <property type="match status" value="1"/>
</dbReference>
<dbReference type="Pfam" id="PF02518">
    <property type="entry name" value="HATPase_c"/>
    <property type="match status" value="1"/>
</dbReference>
<dbReference type="InterPro" id="IPR005467">
    <property type="entry name" value="His_kinase_dom"/>
</dbReference>
<dbReference type="Gene3D" id="3.30.565.10">
    <property type="entry name" value="Histidine kinase-like ATPase, C-terminal domain"/>
    <property type="match status" value="1"/>
</dbReference>
<comment type="catalytic activity">
    <reaction evidence="1">
        <text>ATP + protein L-histidine = ADP + protein N-phospho-L-histidine.</text>
        <dbReference type="EC" id="2.7.13.3"/>
    </reaction>
</comment>
<dbReference type="InterPro" id="IPR036890">
    <property type="entry name" value="HATPase_C_sf"/>
</dbReference>
<keyword evidence="3" id="KW-0597">Phosphoprotein</keyword>
<dbReference type="EMBL" id="CACVAU010000042">
    <property type="protein sequence ID" value="CAA6813196.1"/>
    <property type="molecule type" value="Genomic_DNA"/>
</dbReference>
<dbReference type="SUPFAM" id="SSF47384">
    <property type="entry name" value="Homodimeric domain of signal transducing histidine kinase"/>
    <property type="match status" value="1"/>
</dbReference>
<evidence type="ECO:0000256" key="3">
    <source>
        <dbReference type="ARBA" id="ARBA00022553"/>
    </source>
</evidence>
<dbReference type="InterPro" id="IPR003661">
    <property type="entry name" value="HisK_dim/P_dom"/>
</dbReference>
<evidence type="ECO:0000259" key="8">
    <source>
        <dbReference type="PROSITE" id="PS50109"/>
    </source>
</evidence>
<organism evidence="9">
    <name type="scientific">uncultured Sulfurovum sp</name>
    <dbReference type="NCBI Taxonomy" id="269237"/>
    <lineage>
        <taxon>Bacteria</taxon>
        <taxon>Pseudomonadati</taxon>
        <taxon>Campylobacterota</taxon>
        <taxon>Epsilonproteobacteria</taxon>
        <taxon>Campylobacterales</taxon>
        <taxon>Sulfurovaceae</taxon>
        <taxon>Sulfurovum</taxon>
        <taxon>environmental samples</taxon>
    </lineage>
</organism>
<dbReference type="GO" id="GO:0005886">
    <property type="term" value="C:plasma membrane"/>
    <property type="evidence" value="ECO:0007669"/>
    <property type="project" value="TreeGrafter"/>
</dbReference>
<feature type="transmembrane region" description="Helical" evidence="7">
    <location>
        <begin position="158"/>
        <end position="181"/>
    </location>
</feature>
<dbReference type="InterPro" id="IPR050351">
    <property type="entry name" value="BphY/WalK/GraS-like"/>
</dbReference>
<evidence type="ECO:0000256" key="7">
    <source>
        <dbReference type="SAM" id="Phobius"/>
    </source>
</evidence>
<dbReference type="GO" id="GO:0004721">
    <property type="term" value="F:phosphoprotein phosphatase activity"/>
    <property type="evidence" value="ECO:0007669"/>
    <property type="project" value="TreeGrafter"/>
</dbReference>
<gene>
    <name evidence="9" type="ORF">HELGO_WM4169</name>
</gene>
<dbReference type="GO" id="GO:0000155">
    <property type="term" value="F:phosphorelay sensor kinase activity"/>
    <property type="evidence" value="ECO:0007669"/>
    <property type="project" value="InterPro"/>
</dbReference>
<evidence type="ECO:0000313" key="9">
    <source>
        <dbReference type="EMBL" id="CAA6813196.1"/>
    </source>
</evidence>
<dbReference type="PANTHER" id="PTHR45453:SF1">
    <property type="entry name" value="PHOSPHATE REGULON SENSOR PROTEIN PHOR"/>
    <property type="match status" value="1"/>
</dbReference>
<keyword evidence="7" id="KW-0812">Transmembrane</keyword>
<dbReference type="InterPro" id="IPR036097">
    <property type="entry name" value="HisK_dim/P_sf"/>
</dbReference>
<dbReference type="InterPro" id="IPR003594">
    <property type="entry name" value="HATPase_dom"/>
</dbReference>
<name>A0A6S6TA23_9BACT</name>
<evidence type="ECO:0000256" key="2">
    <source>
        <dbReference type="ARBA" id="ARBA00012438"/>
    </source>
</evidence>
<feature type="transmembrane region" description="Helical" evidence="7">
    <location>
        <begin position="21"/>
        <end position="44"/>
    </location>
</feature>
<feature type="domain" description="Histidine kinase" evidence="8">
    <location>
        <begin position="197"/>
        <end position="393"/>
    </location>
</feature>
<dbReference type="AlphaFoldDB" id="A0A6S6TA23"/>
<evidence type="ECO:0000256" key="1">
    <source>
        <dbReference type="ARBA" id="ARBA00000085"/>
    </source>
</evidence>
<dbReference type="GO" id="GO:0016036">
    <property type="term" value="P:cellular response to phosphate starvation"/>
    <property type="evidence" value="ECO:0007669"/>
    <property type="project" value="TreeGrafter"/>
</dbReference>
<dbReference type="EC" id="2.7.13.3" evidence="2"/>
<keyword evidence="4" id="KW-0808">Transferase</keyword>
<dbReference type="InterPro" id="IPR004358">
    <property type="entry name" value="Sig_transdc_His_kin-like_C"/>
</dbReference>
<dbReference type="PROSITE" id="PS50109">
    <property type="entry name" value="HIS_KIN"/>
    <property type="match status" value="1"/>
</dbReference>
<keyword evidence="5 9" id="KW-0418">Kinase</keyword>
<keyword evidence="7" id="KW-1133">Transmembrane helix</keyword>
<evidence type="ECO:0000256" key="6">
    <source>
        <dbReference type="ARBA" id="ARBA00023012"/>
    </source>
</evidence>
<dbReference type="PANTHER" id="PTHR45453">
    <property type="entry name" value="PHOSPHATE REGULON SENSOR PROTEIN PHOR"/>
    <property type="match status" value="1"/>
</dbReference>
<dbReference type="SUPFAM" id="SSF55874">
    <property type="entry name" value="ATPase domain of HSP90 chaperone/DNA topoisomerase II/histidine kinase"/>
    <property type="match status" value="1"/>
</dbReference>
<evidence type="ECO:0000256" key="5">
    <source>
        <dbReference type="ARBA" id="ARBA00022777"/>
    </source>
</evidence>
<sequence>MPSLQFEVWVMYLIKEERRTLFQFLLLYLGSSFILFAVIAYLFYQSESKAFYEKTRNIMQMNASVLSSKIIHAHMSSEVFSLEEVVQNYQGKIGFYDKDNKPLSSSINVNIDFTKKLYQDEVNMILVDQSTFGHLGVKSIVIEKEGIQNHMISLGYEMVFYLLFVYICIAIVGYFLAKLFIKPIQQKRIQLDSFIKDSTHELNTPITALMLSVNAPKLDSPKNLERIKLSAIRVSEIHKDLTYLMLERAEEKVVEVLHLNEILREQLKYLSLLAEKKKITIDLHAEDEIYFKIDKESFIRLIHNLVHNAIKYNKLNGSIEITVVDNVIMIKDTGMGISKKDQVAIYERFYRASSQIGGFGLGLNIVDKVCKAYSININLESKVDQGTTFILKF</sequence>
<accession>A0A6S6TA23</accession>